<sequence>MRSLCAERTLSTSDGTLRFLATIAALLGPEPASFYFFEELENGIHPTRLHLLLQLIERNLSDGTTQMIATTHSSQLLRLVNQKTLEYASLTYRLEGRADAQVMRILDIPDAKRVITEQSLGRLHE</sequence>
<evidence type="ECO:0000313" key="2">
    <source>
        <dbReference type="EMBL" id="KYC38198.1"/>
    </source>
</evidence>
<dbReference type="SUPFAM" id="SSF52540">
    <property type="entry name" value="P-loop containing nucleoside triphosphate hydrolases"/>
    <property type="match status" value="1"/>
</dbReference>
<dbReference type="OrthoDB" id="9809324at2"/>
<name>A0A139X0I2_9CYAN</name>
<dbReference type="PANTHER" id="PTHR40396">
    <property type="entry name" value="ATPASE-LIKE PROTEIN"/>
    <property type="match status" value="1"/>
</dbReference>
<dbReference type="STRING" id="128403.WA1_38300"/>
<dbReference type="PANTHER" id="PTHR40396:SF1">
    <property type="entry name" value="ATPASE AAA-TYPE CORE DOMAIN-CONTAINING PROTEIN"/>
    <property type="match status" value="1"/>
</dbReference>
<dbReference type="RefSeq" id="WP_017748045.1">
    <property type="nucleotide sequence ID" value="NZ_KQ976354.1"/>
</dbReference>
<proteinExistence type="predicted"/>
<dbReference type="GO" id="GO:0005524">
    <property type="term" value="F:ATP binding"/>
    <property type="evidence" value="ECO:0007669"/>
    <property type="project" value="InterPro"/>
</dbReference>
<dbReference type="Proteomes" id="UP000076925">
    <property type="component" value="Unassembled WGS sequence"/>
</dbReference>
<dbReference type="Pfam" id="PF13304">
    <property type="entry name" value="AAA_21"/>
    <property type="match status" value="1"/>
</dbReference>
<comment type="caution">
    <text evidence="2">The sequence shown here is derived from an EMBL/GenBank/DDBJ whole genome shotgun (WGS) entry which is preliminary data.</text>
</comment>
<evidence type="ECO:0000313" key="3">
    <source>
        <dbReference type="Proteomes" id="UP000076925"/>
    </source>
</evidence>
<dbReference type="AlphaFoldDB" id="A0A139X0I2"/>
<dbReference type="InterPro" id="IPR027417">
    <property type="entry name" value="P-loop_NTPase"/>
</dbReference>
<evidence type="ECO:0000259" key="1">
    <source>
        <dbReference type="Pfam" id="PF13304"/>
    </source>
</evidence>
<dbReference type="InterPro" id="IPR003959">
    <property type="entry name" value="ATPase_AAA_core"/>
</dbReference>
<organism evidence="2 3">
    <name type="scientific">Scytonema hofmannii PCC 7110</name>
    <dbReference type="NCBI Taxonomy" id="128403"/>
    <lineage>
        <taxon>Bacteria</taxon>
        <taxon>Bacillati</taxon>
        <taxon>Cyanobacteriota</taxon>
        <taxon>Cyanophyceae</taxon>
        <taxon>Nostocales</taxon>
        <taxon>Scytonemataceae</taxon>
        <taxon>Scytonema</taxon>
    </lineage>
</organism>
<reference evidence="2 3" key="1">
    <citation type="journal article" date="2013" name="Genome Biol. Evol.">
        <title>Genomes of Stigonematalean cyanobacteria (subsection V) and the evolution of oxygenic photosynthesis from prokaryotes to plastids.</title>
        <authorList>
            <person name="Dagan T."/>
            <person name="Roettger M."/>
            <person name="Stucken K."/>
            <person name="Landan G."/>
            <person name="Koch R."/>
            <person name="Major P."/>
            <person name="Gould S.B."/>
            <person name="Goremykin V.V."/>
            <person name="Rippka R."/>
            <person name="Tandeau de Marsac N."/>
            <person name="Gugger M."/>
            <person name="Lockhart P.J."/>
            <person name="Allen J.F."/>
            <person name="Brune I."/>
            <person name="Maus I."/>
            <person name="Puhler A."/>
            <person name="Martin W.F."/>
        </authorList>
    </citation>
    <scope>NUCLEOTIDE SEQUENCE [LARGE SCALE GENOMIC DNA]</scope>
    <source>
        <strain evidence="2 3">PCC 7110</strain>
    </source>
</reference>
<keyword evidence="3" id="KW-1185">Reference proteome</keyword>
<dbReference type="EMBL" id="ANNX02000042">
    <property type="protein sequence ID" value="KYC38198.1"/>
    <property type="molecule type" value="Genomic_DNA"/>
</dbReference>
<feature type="domain" description="ATPase AAA-type core" evidence="1">
    <location>
        <begin position="13"/>
        <end position="77"/>
    </location>
</feature>
<accession>A0A139X0I2</accession>
<dbReference type="Gene3D" id="3.40.50.300">
    <property type="entry name" value="P-loop containing nucleotide triphosphate hydrolases"/>
    <property type="match status" value="1"/>
</dbReference>
<gene>
    <name evidence="2" type="ORF">WA1_38300</name>
</gene>
<dbReference type="GO" id="GO:0016887">
    <property type="term" value="F:ATP hydrolysis activity"/>
    <property type="evidence" value="ECO:0007669"/>
    <property type="project" value="InterPro"/>
</dbReference>
<protein>
    <recommendedName>
        <fullName evidence="1">ATPase AAA-type core domain-containing protein</fullName>
    </recommendedName>
</protein>